<dbReference type="PANTHER" id="PTHR47245:SF2">
    <property type="entry name" value="PEPTIDYL-PROLYL CIS-TRANS ISOMERASE HP_0175-RELATED"/>
    <property type="match status" value="1"/>
</dbReference>
<dbReference type="AlphaFoldDB" id="A0A382HMC6"/>
<sequence>ILEQSLLSREVNAAATDEALRARYEAEKGKLDGSTDEVRASHILVETKEEVDAIIAQLHKGGDFAKLAKEISKGPSGAKGGDLGYFTKDKMVPEFANTAFNLKPGDISAAVKTSFGWHIIKVVDRRKGEGPSFAKRAPELRQAIAKTVVAKLLAELSKEAKIKVYKMDGKPVGAMN</sequence>
<dbReference type="PANTHER" id="PTHR47245">
    <property type="entry name" value="PEPTIDYLPROLYL ISOMERASE"/>
    <property type="match status" value="1"/>
</dbReference>
<name>A0A382HMC6_9ZZZZ</name>
<protein>
    <recommendedName>
        <fullName evidence="1">PpiC domain-containing protein</fullName>
    </recommendedName>
</protein>
<dbReference type="PROSITE" id="PS50198">
    <property type="entry name" value="PPIC_PPIASE_2"/>
    <property type="match status" value="1"/>
</dbReference>
<dbReference type="InterPro" id="IPR050245">
    <property type="entry name" value="PrsA_foldase"/>
</dbReference>
<evidence type="ECO:0000313" key="2">
    <source>
        <dbReference type="EMBL" id="SVB88448.1"/>
    </source>
</evidence>
<dbReference type="SUPFAM" id="SSF54534">
    <property type="entry name" value="FKBP-like"/>
    <property type="match status" value="1"/>
</dbReference>
<feature type="non-terminal residue" evidence="2">
    <location>
        <position position="1"/>
    </location>
</feature>
<dbReference type="InterPro" id="IPR046357">
    <property type="entry name" value="PPIase_dom_sf"/>
</dbReference>
<evidence type="ECO:0000259" key="1">
    <source>
        <dbReference type="PROSITE" id="PS50198"/>
    </source>
</evidence>
<organism evidence="2">
    <name type="scientific">marine metagenome</name>
    <dbReference type="NCBI Taxonomy" id="408172"/>
    <lineage>
        <taxon>unclassified sequences</taxon>
        <taxon>metagenomes</taxon>
        <taxon>ecological metagenomes</taxon>
    </lineage>
</organism>
<reference evidence="2" key="1">
    <citation type="submission" date="2018-05" db="EMBL/GenBank/DDBJ databases">
        <authorList>
            <person name="Lanie J.A."/>
            <person name="Ng W.-L."/>
            <person name="Kazmierczak K.M."/>
            <person name="Andrzejewski T.M."/>
            <person name="Davidsen T.M."/>
            <person name="Wayne K.J."/>
            <person name="Tettelin H."/>
            <person name="Glass J.I."/>
            <person name="Rusch D."/>
            <person name="Podicherti R."/>
            <person name="Tsui H.-C.T."/>
            <person name="Winkler M.E."/>
        </authorList>
    </citation>
    <scope>NUCLEOTIDE SEQUENCE</scope>
</reference>
<dbReference type="EMBL" id="UINC01062135">
    <property type="protein sequence ID" value="SVB88448.1"/>
    <property type="molecule type" value="Genomic_DNA"/>
</dbReference>
<dbReference type="Pfam" id="PF13616">
    <property type="entry name" value="Rotamase_3"/>
    <property type="match status" value="1"/>
</dbReference>
<dbReference type="PROSITE" id="PS01096">
    <property type="entry name" value="PPIC_PPIASE_1"/>
    <property type="match status" value="1"/>
</dbReference>
<dbReference type="InterPro" id="IPR023058">
    <property type="entry name" value="PPIase_PpiC_CS"/>
</dbReference>
<dbReference type="Gene3D" id="3.10.50.40">
    <property type="match status" value="1"/>
</dbReference>
<accession>A0A382HMC6</accession>
<gene>
    <name evidence="2" type="ORF">METZ01_LOCUS241302</name>
</gene>
<feature type="domain" description="PpiC" evidence="1">
    <location>
        <begin position="35"/>
        <end position="124"/>
    </location>
</feature>
<proteinExistence type="predicted"/>
<dbReference type="InterPro" id="IPR000297">
    <property type="entry name" value="PPIase_PpiC"/>
</dbReference>
<dbReference type="GO" id="GO:0003755">
    <property type="term" value="F:peptidyl-prolyl cis-trans isomerase activity"/>
    <property type="evidence" value="ECO:0007669"/>
    <property type="project" value="InterPro"/>
</dbReference>